<keyword evidence="3" id="KW-0999">Mitochondrion inner membrane</keyword>
<keyword evidence="13" id="KW-1185">Reference proteome</keyword>
<keyword evidence="4" id="KW-0175">Coiled coil</keyword>
<evidence type="ECO:0008006" key="14">
    <source>
        <dbReference type="Google" id="ProtNLM"/>
    </source>
</evidence>
<dbReference type="PANTHER" id="PTHR47609:SF1">
    <property type="entry name" value="MICOS COMPLEX SUBUNIT MIC25"/>
    <property type="match status" value="1"/>
</dbReference>
<dbReference type="Proteomes" id="UP000694569">
    <property type="component" value="Unplaced"/>
</dbReference>
<evidence type="ECO:0000256" key="8">
    <source>
        <dbReference type="ARBA" id="ARBA00023288"/>
    </source>
</evidence>
<dbReference type="OrthoDB" id="70030at2759"/>
<evidence type="ECO:0000256" key="7">
    <source>
        <dbReference type="ARBA" id="ARBA00023157"/>
    </source>
</evidence>
<protein>
    <recommendedName>
        <fullName evidence="14">MICOS complex subunit MIC25</fullName>
    </recommendedName>
</protein>
<accession>A0A8C5PRH6</accession>
<keyword evidence="2" id="KW-0519">Myristate</keyword>
<keyword evidence="5" id="KW-0496">Mitochondrion</keyword>
<reference evidence="12" key="2">
    <citation type="submission" date="2025-09" db="UniProtKB">
        <authorList>
            <consortium name="Ensembl"/>
        </authorList>
    </citation>
    <scope>IDENTIFICATION</scope>
</reference>
<comment type="similarity">
    <text evidence="10">Belongs to the MICOS complex subunit Mic19 family. Metazoan Mic25 subfamily.</text>
</comment>
<evidence type="ECO:0000256" key="4">
    <source>
        <dbReference type="ARBA" id="ARBA00023054"/>
    </source>
</evidence>
<evidence type="ECO:0000313" key="12">
    <source>
        <dbReference type="Ensembl" id="ENSLLEP00000026693.1"/>
    </source>
</evidence>
<dbReference type="AlphaFoldDB" id="A0A8C5PRH6"/>
<sequence>MGGSASSKEGRRRVSFWVDEEDRVRVVRGIRLSDSVLSRVQHPSTDQNSSPSSGSERSSGTPSSRSSPEPQPKTEGIHTPPAGGDRHKLSDTDDDLYRRYEAEQAIIQEELARLAKRERETVHQRLSPSILQEKRYGRQESRRAEEFPADLDEWAKELERKDAELKRLDQFYKEQLTSIEKKNQEIFRMTAEQFHTAATNAEYRVRQRSYEPVCLDIQTSILTCYREQRQELLNCSNLAKQYRSCVREAQKQINYADFISHITNKTQGFDERSLRTESPKLPRDTEEQRLNFPCVTYYYYRRILDAAAAKKPHRVQNVKIQKMRRQQQLYTQDMKI</sequence>
<evidence type="ECO:0000256" key="5">
    <source>
        <dbReference type="ARBA" id="ARBA00023128"/>
    </source>
</evidence>
<feature type="region of interest" description="Disordered" evidence="11">
    <location>
        <begin position="31"/>
        <end position="91"/>
    </location>
</feature>
<dbReference type="GO" id="GO:0061617">
    <property type="term" value="C:MICOS complex"/>
    <property type="evidence" value="ECO:0007669"/>
    <property type="project" value="InterPro"/>
</dbReference>
<evidence type="ECO:0000256" key="3">
    <source>
        <dbReference type="ARBA" id="ARBA00022792"/>
    </source>
</evidence>
<dbReference type="PANTHER" id="PTHR47609">
    <property type="entry name" value="MICOS COMPLEX SUBUNIT MIC25"/>
    <property type="match status" value="1"/>
</dbReference>
<dbReference type="PROSITE" id="PS51808">
    <property type="entry name" value="CHCH"/>
    <property type="match status" value="1"/>
</dbReference>
<dbReference type="InterPro" id="IPR007964">
    <property type="entry name" value="MIC19/MIC25"/>
</dbReference>
<evidence type="ECO:0000256" key="10">
    <source>
        <dbReference type="ARBA" id="ARBA00034480"/>
    </source>
</evidence>
<dbReference type="GeneTree" id="ENSGT00390000000903"/>
<dbReference type="Ensembl" id="ENSLLET00000027734.1">
    <property type="protein sequence ID" value="ENSLLEP00000026693.1"/>
    <property type="gene ID" value="ENSLLEG00000016948.1"/>
</dbReference>
<evidence type="ECO:0000256" key="1">
    <source>
        <dbReference type="ARBA" id="ARBA00002689"/>
    </source>
</evidence>
<evidence type="ECO:0000256" key="6">
    <source>
        <dbReference type="ARBA" id="ARBA00023136"/>
    </source>
</evidence>
<proteinExistence type="inferred from homology"/>
<keyword evidence="7" id="KW-1015">Disulfide bond</keyword>
<feature type="compositionally biased region" description="Low complexity" evidence="11">
    <location>
        <begin position="49"/>
        <end position="68"/>
    </location>
</feature>
<name>A0A8C5PRH6_9ANUR</name>
<feature type="compositionally biased region" description="Polar residues" evidence="11">
    <location>
        <begin position="35"/>
        <end position="48"/>
    </location>
</feature>
<evidence type="ECO:0000256" key="2">
    <source>
        <dbReference type="ARBA" id="ARBA00022707"/>
    </source>
</evidence>
<comment type="function">
    <text evidence="1">Component of the MICOS complex, a large protein complex of the mitochondrial inner membrane that plays crucial roles in the maintenance of crista junctions, inner membrane architecture, and formation of contact sites to the outer membrane.</text>
</comment>
<dbReference type="InterPro" id="IPR042860">
    <property type="entry name" value="MIC25"/>
</dbReference>
<dbReference type="Pfam" id="PF05300">
    <property type="entry name" value="MIC19_MIC25"/>
    <property type="match status" value="1"/>
</dbReference>
<keyword evidence="8" id="KW-0449">Lipoprotein</keyword>
<comment type="subcellular location">
    <subcellularLocation>
        <location evidence="9">Mitochondrion inner membrane</location>
        <topology evidence="9">Lipid-anchor</topology>
    </subcellularLocation>
</comment>
<keyword evidence="6" id="KW-0472">Membrane</keyword>
<reference evidence="12" key="1">
    <citation type="submission" date="2025-08" db="UniProtKB">
        <authorList>
            <consortium name="Ensembl"/>
        </authorList>
    </citation>
    <scope>IDENTIFICATION</scope>
</reference>
<evidence type="ECO:0000256" key="9">
    <source>
        <dbReference type="ARBA" id="ARBA00034476"/>
    </source>
</evidence>
<evidence type="ECO:0000256" key="11">
    <source>
        <dbReference type="SAM" id="MobiDB-lite"/>
    </source>
</evidence>
<organism evidence="12 13">
    <name type="scientific">Leptobrachium leishanense</name>
    <name type="common">Leishan spiny toad</name>
    <dbReference type="NCBI Taxonomy" id="445787"/>
    <lineage>
        <taxon>Eukaryota</taxon>
        <taxon>Metazoa</taxon>
        <taxon>Chordata</taxon>
        <taxon>Craniata</taxon>
        <taxon>Vertebrata</taxon>
        <taxon>Euteleostomi</taxon>
        <taxon>Amphibia</taxon>
        <taxon>Batrachia</taxon>
        <taxon>Anura</taxon>
        <taxon>Pelobatoidea</taxon>
        <taxon>Megophryidae</taxon>
        <taxon>Leptobrachium</taxon>
    </lineage>
</organism>
<evidence type="ECO:0000313" key="13">
    <source>
        <dbReference type="Proteomes" id="UP000694569"/>
    </source>
</evidence>